<evidence type="ECO:0000313" key="2">
    <source>
        <dbReference type="EMBL" id="OQV13030.1"/>
    </source>
</evidence>
<dbReference type="EMBL" id="MTYJ01000131">
    <property type="protein sequence ID" value="OQV13030.1"/>
    <property type="molecule type" value="Genomic_DNA"/>
</dbReference>
<name>A0A1W0WCW7_HYPEX</name>
<evidence type="ECO:0000313" key="3">
    <source>
        <dbReference type="Proteomes" id="UP000192578"/>
    </source>
</evidence>
<comment type="caution">
    <text evidence="2">The sequence shown here is derived from an EMBL/GenBank/DDBJ whole genome shotgun (WGS) entry which is preliminary data.</text>
</comment>
<dbReference type="OrthoDB" id="10641071at2759"/>
<evidence type="ECO:0000256" key="1">
    <source>
        <dbReference type="SAM" id="MobiDB-lite"/>
    </source>
</evidence>
<dbReference type="AlphaFoldDB" id="A0A1W0WCW7"/>
<reference evidence="3" key="1">
    <citation type="submission" date="2017-01" db="EMBL/GenBank/DDBJ databases">
        <title>Comparative genomics of anhydrobiosis in the tardigrade Hypsibius dujardini.</title>
        <authorList>
            <person name="Yoshida Y."/>
            <person name="Koutsovoulos G."/>
            <person name="Laetsch D."/>
            <person name="Stevens L."/>
            <person name="Kumar S."/>
            <person name="Horikawa D."/>
            <person name="Ishino K."/>
            <person name="Komine S."/>
            <person name="Tomita M."/>
            <person name="Blaxter M."/>
            <person name="Arakawa K."/>
        </authorList>
    </citation>
    <scope>NUCLEOTIDE SEQUENCE [LARGE SCALE GENOMIC DNA]</scope>
    <source>
        <strain evidence="3">Z151</strain>
    </source>
</reference>
<organism evidence="2 3">
    <name type="scientific">Hypsibius exemplaris</name>
    <name type="common">Freshwater tardigrade</name>
    <dbReference type="NCBI Taxonomy" id="2072580"/>
    <lineage>
        <taxon>Eukaryota</taxon>
        <taxon>Metazoa</taxon>
        <taxon>Ecdysozoa</taxon>
        <taxon>Tardigrada</taxon>
        <taxon>Eutardigrada</taxon>
        <taxon>Parachela</taxon>
        <taxon>Hypsibioidea</taxon>
        <taxon>Hypsibiidae</taxon>
        <taxon>Hypsibius</taxon>
    </lineage>
</organism>
<proteinExistence type="predicted"/>
<protein>
    <submittedName>
        <fullName evidence="2">Uncharacterized protein</fullName>
    </submittedName>
</protein>
<sequence>MDPPSGEVFLQRSFFHDLVTAFLKKDDPDSTTDPATMTTDALLNLLAPPICCEFGFTDELAERDGTPAGTPAAALQSSSHRPNTNCVANNRLCEYQPSRHVQGTRRGRPRRSHAPTTVVVKTELRHDSPTVDGDSCGGKTVPSPSVETNVRDLVFRFSRIQEENLAASAAIIRTKENLLTEFGHVMSQLDLDCLIGVAHHPAKKHLLQASVDRLFANGKSSLAGEGN</sequence>
<accession>A0A1W0WCW7</accession>
<gene>
    <name evidence="2" type="ORF">BV898_12688</name>
</gene>
<feature type="region of interest" description="Disordered" evidence="1">
    <location>
        <begin position="62"/>
        <end position="81"/>
    </location>
</feature>
<dbReference type="Proteomes" id="UP000192578">
    <property type="component" value="Unassembled WGS sequence"/>
</dbReference>
<keyword evidence="3" id="KW-1185">Reference proteome</keyword>